<keyword evidence="3" id="KW-1003">Cell membrane</keyword>
<keyword evidence="5 7" id="KW-1133">Transmembrane helix</keyword>
<accession>F0IY12</accession>
<keyword evidence="9" id="KW-1185">Reference proteome</keyword>
<gene>
    <name evidence="8" type="ordered locus">ACMV_13250</name>
</gene>
<comment type="similarity">
    <text evidence="2">Belongs to the DoxX family.</text>
</comment>
<dbReference type="PANTHER" id="PTHR33452">
    <property type="entry name" value="OXIDOREDUCTASE CATD-RELATED"/>
    <property type="match status" value="1"/>
</dbReference>
<feature type="transmembrane region" description="Helical" evidence="7">
    <location>
        <begin position="90"/>
        <end position="108"/>
    </location>
</feature>
<dbReference type="KEGG" id="amv:ACMV_13250"/>
<evidence type="ECO:0008006" key="10">
    <source>
        <dbReference type="Google" id="ProtNLM"/>
    </source>
</evidence>
<dbReference type="HOGENOM" id="CLU_058421_8_1_5"/>
<dbReference type="Proteomes" id="UP000007100">
    <property type="component" value="Chromosome"/>
</dbReference>
<evidence type="ECO:0000313" key="9">
    <source>
        <dbReference type="Proteomes" id="UP000007100"/>
    </source>
</evidence>
<feature type="transmembrane region" description="Helical" evidence="7">
    <location>
        <begin position="154"/>
        <end position="171"/>
    </location>
</feature>
<dbReference type="EMBL" id="AP012035">
    <property type="protein sequence ID" value="BAJ80672.1"/>
    <property type="molecule type" value="Genomic_DNA"/>
</dbReference>
<organism evidence="8 9">
    <name type="scientific">Acidiphilium multivorum (strain DSM 11245 / JCM 8867 / NBRC 100883 / AIU 301)</name>
    <dbReference type="NCBI Taxonomy" id="926570"/>
    <lineage>
        <taxon>Bacteria</taxon>
        <taxon>Pseudomonadati</taxon>
        <taxon>Pseudomonadota</taxon>
        <taxon>Alphaproteobacteria</taxon>
        <taxon>Acetobacterales</taxon>
        <taxon>Acidocellaceae</taxon>
        <taxon>Acidiphilium</taxon>
    </lineage>
</organism>
<evidence type="ECO:0000256" key="5">
    <source>
        <dbReference type="ARBA" id="ARBA00022989"/>
    </source>
</evidence>
<name>F0IY12_ACIMA</name>
<evidence type="ECO:0000313" key="8">
    <source>
        <dbReference type="EMBL" id="BAJ80672.1"/>
    </source>
</evidence>
<evidence type="ECO:0000256" key="4">
    <source>
        <dbReference type="ARBA" id="ARBA00022692"/>
    </source>
</evidence>
<dbReference type="PANTHER" id="PTHR33452:SF1">
    <property type="entry name" value="INNER MEMBRANE PROTEIN YPHA-RELATED"/>
    <property type="match status" value="1"/>
</dbReference>
<evidence type="ECO:0000256" key="7">
    <source>
        <dbReference type="SAM" id="Phobius"/>
    </source>
</evidence>
<dbReference type="Pfam" id="PF07681">
    <property type="entry name" value="DoxX"/>
    <property type="match status" value="1"/>
</dbReference>
<dbReference type="GO" id="GO:0005886">
    <property type="term" value="C:plasma membrane"/>
    <property type="evidence" value="ECO:0007669"/>
    <property type="project" value="UniProtKB-SubCell"/>
</dbReference>
<keyword evidence="6 7" id="KW-0472">Membrane</keyword>
<feature type="transmembrane region" description="Helical" evidence="7">
    <location>
        <begin position="52"/>
        <end position="70"/>
    </location>
</feature>
<evidence type="ECO:0000256" key="3">
    <source>
        <dbReference type="ARBA" id="ARBA00022475"/>
    </source>
</evidence>
<evidence type="ECO:0000256" key="6">
    <source>
        <dbReference type="ARBA" id="ARBA00023136"/>
    </source>
</evidence>
<feature type="transmembrane region" description="Helical" evidence="7">
    <location>
        <begin position="115"/>
        <end position="134"/>
    </location>
</feature>
<keyword evidence="4 7" id="KW-0812">Transmembrane</keyword>
<dbReference type="InterPro" id="IPR032808">
    <property type="entry name" value="DoxX"/>
</dbReference>
<proteinExistence type="inferred from homology"/>
<dbReference type="AlphaFoldDB" id="F0IY12"/>
<reference evidence="8 9" key="1">
    <citation type="submission" date="2010-12" db="EMBL/GenBank/DDBJ databases">
        <title>Whole genome sequence of Acidiphilium multivorum AIU301.</title>
        <authorList>
            <person name="Narita-Yamada S."/>
            <person name="Nakamura S."/>
            <person name="Ito N."/>
            <person name="Takarada H."/>
            <person name="Katano Y."/>
            <person name="Nakazawa H."/>
            <person name="Hosoyama A."/>
            <person name="Yamada R."/>
            <person name="Fujita N."/>
        </authorList>
    </citation>
    <scope>NUCLEOTIDE SEQUENCE [LARGE SCALE GENOMIC DNA]</scope>
    <source>
        <strain evidence="9">DSM 11245 / JCM 8867 / AIU301</strain>
    </source>
</reference>
<sequence>MSFDYFSFLSLLPGRYSPRQYINNRLAQPAAQSRRSSMATFGADRIKNETILAARLLLVTLFLVFGWSKLTNYGGTVAYMAQTGVPLPSLAALVAIAVECFVSSAIVIGLFTRPLALLMGVYTLATGFLAHHYWTMTGAAHFENEINFYKNVSILGGFLLLYIVGAGRYSLDAKFGLEVK</sequence>
<dbReference type="InterPro" id="IPR051907">
    <property type="entry name" value="DoxX-like_oxidoreductase"/>
</dbReference>
<protein>
    <recommendedName>
        <fullName evidence="10">DoxX family protein</fullName>
    </recommendedName>
</protein>
<evidence type="ECO:0000256" key="1">
    <source>
        <dbReference type="ARBA" id="ARBA00004651"/>
    </source>
</evidence>
<comment type="subcellular location">
    <subcellularLocation>
        <location evidence="1">Cell membrane</location>
        <topology evidence="1">Multi-pass membrane protein</topology>
    </subcellularLocation>
</comment>
<evidence type="ECO:0000256" key="2">
    <source>
        <dbReference type="ARBA" id="ARBA00006679"/>
    </source>
</evidence>